<dbReference type="InterPro" id="IPR052155">
    <property type="entry name" value="Biofilm_reg_signaling"/>
</dbReference>
<feature type="domain" description="PAS" evidence="1">
    <location>
        <begin position="124"/>
        <end position="194"/>
    </location>
</feature>
<reference evidence="3" key="1">
    <citation type="submission" date="2018-05" db="EMBL/GenBank/DDBJ databases">
        <authorList>
            <person name="Li X."/>
        </authorList>
    </citation>
    <scope>NUCLEOTIDE SEQUENCE [LARGE SCALE GENOMIC DNA]</scope>
    <source>
        <strain evidence="3">YIM 73061</strain>
    </source>
</reference>
<comment type="caution">
    <text evidence="2">The sequence shown here is derived from an EMBL/GenBank/DDBJ whole genome shotgun (WGS) entry which is preliminary data.</text>
</comment>
<dbReference type="InterPro" id="IPR035965">
    <property type="entry name" value="PAS-like_dom_sf"/>
</dbReference>
<dbReference type="Gene3D" id="3.30.450.20">
    <property type="entry name" value="PAS domain"/>
    <property type="match status" value="3"/>
</dbReference>
<dbReference type="EMBL" id="QFYR01000001">
    <property type="protein sequence ID" value="RAK56722.1"/>
    <property type="molecule type" value="Genomic_DNA"/>
</dbReference>
<feature type="domain" description="PAS" evidence="1">
    <location>
        <begin position="6"/>
        <end position="76"/>
    </location>
</feature>
<dbReference type="SUPFAM" id="SSF55785">
    <property type="entry name" value="PYP-like sensor domain (PAS domain)"/>
    <property type="match status" value="3"/>
</dbReference>
<name>A0A328ANY2_9CAUL</name>
<dbReference type="InterPro" id="IPR013655">
    <property type="entry name" value="PAS_fold_3"/>
</dbReference>
<dbReference type="PANTHER" id="PTHR44757">
    <property type="entry name" value="DIGUANYLATE CYCLASE DGCP"/>
    <property type="match status" value="1"/>
</dbReference>
<dbReference type="SMART" id="SM00086">
    <property type="entry name" value="PAC"/>
    <property type="match status" value="2"/>
</dbReference>
<evidence type="ECO:0000313" key="3">
    <source>
        <dbReference type="Proteomes" id="UP000249725"/>
    </source>
</evidence>
<evidence type="ECO:0000259" key="1">
    <source>
        <dbReference type="PROSITE" id="PS50112"/>
    </source>
</evidence>
<dbReference type="CDD" id="cd00130">
    <property type="entry name" value="PAS"/>
    <property type="match status" value="3"/>
</dbReference>
<dbReference type="PROSITE" id="PS50112">
    <property type="entry name" value="PAS"/>
    <property type="match status" value="2"/>
</dbReference>
<keyword evidence="3" id="KW-1185">Reference proteome</keyword>
<dbReference type="AlphaFoldDB" id="A0A328ANY2"/>
<organism evidence="2 3">
    <name type="scientific">Phenylobacterium deserti</name>
    <dbReference type="NCBI Taxonomy" id="1914756"/>
    <lineage>
        <taxon>Bacteria</taxon>
        <taxon>Pseudomonadati</taxon>
        <taxon>Pseudomonadota</taxon>
        <taxon>Alphaproteobacteria</taxon>
        <taxon>Caulobacterales</taxon>
        <taxon>Caulobacteraceae</taxon>
        <taxon>Phenylobacterium</taxon>
    </lineage>
</organism>
<protein>
    <recommendedName>
        <fullName evidence="1">PAS domain-containing protein</fullName>
    </recommendedName>
</protein>
<gene>
    <name evidence="2" type="ORF">DJ018_01720</name>
</gene>
<sequence length="366" mass="40116">MLPDLSVSALMDALAGSPLPTTFVDRDGVYRFVNRAYERWFGQSWDEVVGRTMEEVLGANAASSVEFYKEAALNGATVEFESSLPYRTRGVRRMKVVYAAARNADGGVPGFFAFLEDVTARYDAEAAVASALDGMADGYFALDHQHRVTFINSAAARLMGKPRDQLLERPLDEVFPGAMSGRIGALIKQVIHTGNPERKVLPSSIRPGRIFSVDAIPLMTGGAGVVLQDVTEKVQRDADLALARARFEAATRATLGVIYEWDRHTGEVWRSGALEQLFGVPAEDAAPTVAWWTERMHPDDVLDPGVYLASIEDIAERRYRVRHADGSWRWVLDRSAPIRGEDGQVTRVVGTVFLKDGADGAEAADL</sequence>
<dbReference type="RefSeq" id="WP_111513073.1">
    <property type="nucleotide sequence ID" value="NZ_QFYR01000001.1"/>
</dbReference>
<dbReference type="InterPro" id="IPR000014">
    <property type="entry name" value="PAS"/>
</dbReference>
<dbReference type="Pfam" id="PF08448">
    <property type="entry name" value="PAS_4"/>
    <property type="match status" value="2"/>
</dbReference>
<dbReference type="OrthoDB" id="9812260at2"/>
<dbReference type="Gene3D" id="2.10.70.100">
    <property type="match status" value="1"/>
</dbReference>
<dbReference type="PANTHER" id="PTHR44757:SF2">
    <property type="entry name" value="BIOFILM ARCHITECTURE MAINTENANCE PROTEIN MBAA"/>
    <property type="match status" value="1"/>
</dbReference>
<dbReference type="InterPro" id="IPR013656">
    <property type="entry name" value="PAS_4"/>
</dbReference>
<accession>A0A328ANY2</accession>
<dbReference type="Pfam" id="PF08447">
    <property type="entry name" value="PAS_3"/>
    <property type="match status" value="1"/>
</dbReference>
<dbReference type="NCBIfam" id="TIGR00229">
    <property type="entry name" value="sensory_box"/>
    <property type="match status" value="1"/>
</dbReference>
<proteinExistence type="predicted"/>
<dbReference type="InterPro" id="IPR001610">
    <property type="entry name" value="PAC"/>
</dbReference>
<dbReference type="Proteomes" id="UP000249725">
    <property type="component" value="Unassembled WGS sequence"/>
</dbReference>
<dbReference type="SMART" id="SM00091">
    <property type="entry name" value="PAS"/>
    <property type="match status" value="3"/>
</dbReference>
<evidence type="ECO:0000313" key="2">
    <source>
        <dbReference type="EMBL" id="RAK56722.1"/>
    </source>
</evidence>